<feature type="disulfide bond" evidence="20">
    <location>
        <begin position="20"/>
        <end position="65"/>
    </location>
</feature>
<evidence type="ECO:0000256" key="3">
    <source>
        <dbReference type="ARBA" id="ARBA00022511"/>
    </source>
</evidence>
<feature type="domain" description="Sushi" evidence="22">
    <location>
        <begin position="199"/>
        <end position="258"/>
    </location>
</feature>
<dbReference type="Gene3D" id="2.10.70.10">
    <property type="entry name" value="Complement Module, domain 1"/>
    <property type="match status" value="4"/>
</dbReference>
<dbReference type="PANTHER" id="PTHR45656:SF4">
    <property type="entry name" value="PROTEIN CBR-CLEC-78"/>
    <property type="match status" value="1"/>
</dbReference>
<comment type="function">
    <text evidence="14">Serves to protect the virus against complement attack by inhibiting both classical and alternative pathways of complement activation. Binds C3b and C4b.</text>
</comment>
<feature type="disulfide bond" evidence="20 21">
    <location>
        <begin position="49"/>
        <end position="76"/>
    </location>
</feature>
<keyword evidence="9" id="KW-0472">Membrane</keyword>
<evidence type="ECO:0000256" key="9">
    <source>
        <dbReference type="ARBA" id="ARBA00023136"/>
    </source>
</evidence>
<evidence type="ECO:0000256" key="10">
    <source>
        <dbReference type="ARBA" id="ARBA00023157"/>
    </source>
</evidence>
<evidence type="ECO:0000256" key="5">
    <source>
        <dbReference type="ARBA" id="ARBA00022729"/>
    </source>
</evidence>
<dbReference type="Proteomes" id="UP000203649">
    <property type="component" value="Segment"/>
</dbReference>
<feature type="disulfide bond" evidence="20">
    <location>
        <begin position="107"/>
        <end position="138"/>
    </location>
</feature>
<proteinExistence type="inferred from homology"/>
<evidence type="ECO:0000256" key="1">
    <source>
        <dbReference type="ARBA" id="ARBA00004650"/>
    </source>
</evidence>
<dbReference type="GO" id="GO:0001848">
    <property type="term" value="F:complement binding"/>
    <property type="evidence" value="ECO:0007669"/>
    <property type="project" value="InterPro"/>
</dbReference>
<keyword evidence="5" id="KW-0732">Signal</keyword>
<evidence type="ECO:0000256" key="14">
    <source>
        <dbReference type="ARBA" id="ARBA00058638"/>
    </source>
</evidence>
<evidence type="ECO:0000259" key="22">
    <source>
        <dbReference type="PROSITE" id="PS50923"/>
    </source>
</evidence>
<dbReference type="SUPFAM" id="SSF57535">
    <property type="entry name" value="Complement control module/SCR domain"/>
    <property type="match status" value="4"/>
</dbReference>
<evidence type="ECO:0000256" key="8">
    <source>
        <dbReference type="ARBA" id="ARBA00022870"/>
    </source>
</evidence>
<keyword evidence="11" id="KW-1087">Inhibition of host complement factors by virus</keyword>
<evidence type="ECO:0000256" key="4">
    <source>
        <dbReference type="ARBA" id="ARBA00022659"/>
    </source>
</evidence>
<keyword evidence="11" id="KW-0945">Host-virus interaction</keyword>
<comment type="subunit">
    <text evidence="15">Heterodimer with A56 protein; disulfide-linked.</text>
</comment>
<keyword evidence="6" id="KW-0677">Repeat</keyword>
<reference evidence="23 24" key="1">
    <citation type="journal article" date="2016" name="Virus Genes">
        <title>The genomes of three North American orthopoxviruses.</title>
        <authorList>
            <person name="Smithson C."/>
            <person name="Tang N."/>
            <person name="Sammons S."/>
            <person name="Frace M."/>
            <person name="Batra D."/>
            <person name="Li Y."/>
            <person name="Emerson G.L."/>
            <person name="Carroll D.S."/>
            <person name="Upton C."/>
        </authorList>
    </citation>
    <scope>NUCLEOTIDE SEQUENCE [LARGE SCALE GENOMIC DNA]</scope>
    <source>
        <strain evidence="23 24">CA</strain>
    </source>
</reference>
<evidence type="ECO:0000256" key="13">
    <source>
        <dbReference type="ARBA" id="ARBA00037804"/>
    </source>
</evidence>
<protein>
    <recommendedName>
        <fullName evidence="16">Complement control protein C3</fullName>
    </recommendedName>
    <alternativeName>
        <fullName evidence="19">28 kDa protein</fullName>
    </alternativeName>
    <alternativeName>
        <fullName evidence="17">Secretory protein 35</fullName>
    </alternativeName>
    <alternativeName>
        <fullName evidence="18">VCP</fullName>
    </alternativeName>
</protein>
<feature type="disulfide bond" evidence="20">
    <location>
        <begin position="143"/>
        <end position="185"/>
    </location>
</feature>
<feature type="disulfide bond" evidence="20">
    <location>
        <begin position="171"/>
        <end position="196"/>
    </location>
</feature>
<evidence type="ECO:0000256" key="21">
    <source>
        <dbReference type="PROSITE-ProRule" id="PRU00302"/>
    </source>
</evidence>
<evidence type="ECO:0000313" key="23">
    <source>
        <dbReference type="EMBL" id="AOP31714.1"/>
    </source>
</evidence>
<feature type="domain" description="Sushi" evidence="22">
    <location>
        <begin position="79"/>
        <end position="140"/>
    </location>
</feature>
<dbReference type="InterPro" id="IPR000436">
    <property type="entry name" value="Sushi_SCR_CCP_dom"/>
</dbReference>
<dbReference type="FunFam" id="2.10.70.10:FF:000014">
    <property type="entry name" value="Membrane cofactor protein"/>
    <property type="match status" value="1"/>
</dbReference>
<accession>A0A1C9KC33</accession>
<comment type="caution">
    <text evidence="21">Lacks conserved residue(s) required for the propagation of feature annotation.</text>
</comment>
<dbReference type="GO" id="GO:0045916">
    <property type="term" value="P:negative regulation of complement activation"/>
    <property type="evidence" value="ECO:0007669"/>
    <property type="project" value="InterPro"/>
</dbReference>
<evidence type="ECO:0000256" key="15">
    <source>
        <dbReference type="ARBA" id="ARBA00066298"/>
    </source>
</evidence>
<keyword evidence="10 20" id="KW-1015">Disulfide bond</keyword>
<dbReference type="GO" id="GO:0016020">
    <property type="term" value="C:membrane"/>
    <property type="evidence" value="ECO:0007669"/>
    <property type="project" value="InterPro"/>
</dbReference>
<gene>
    <name evidence="23" type="ORF">VPXV-CA-024</name>
</gene>
<evidence type="ECO:0000256" key="12">
    <source>
        <dbReference type="ARBA" id="ARBA00023280"/>
    </source>
</evidence>
<comment type="subcellular location">
    <subcellularLocation>
        <location evidence="13">Host cell membrane</location>
        <topology evidence="13">Peripheral membrane protein</topology>
        <orientation evidence="13">Extracellular side</orientation>
    </subcellularLocation>
    <subcellularLocation>
        <location evidence="1">Virion membrane</location>
        <topology evidence="1">Peripheral membrane protein</topology>
    </subcellularLocation>
</comment>
<dbReference type="GO" id="GO:0020002">
    <property type="term" value="C:host cell plasma membrane"/>
    <property type="evidence" value="ECO:0007669"/>
    <property type="project" value="UniProtKB-SubCell"/>
</dbReference>
<comment type="similarity">
    <text evidence="2">Belongs to the receptors of complement activation (RCA) family.</text>
</comment>
<dbReference type="KEGG" id="vg:29063971"/>
<keyword evidence="24" id="KW-1185">Reference proteome</keyword>
<feature type="disulfide bond" evidence="20 21">
    <location>
        <begin position="229"/>
        <end position="256"/>
    </location>
</feature>
<evidence type="ECO:0000256" key="16">
    <source>
        <dbReference type="ARBA" id="ARBA00070875"/>
    </source>
</evidence>
<dbReference type="GeneID" id="29063971"/>
<evidence type="ECO:0000256" key="2">
    <source>
        <dbReference type="ARBA" id="ARBA00010908"/>
    </source>
</evidence>
<dbReference type="Pfam" id="PF00084">
    <property type="entry name" value="Sushi"/>
    <property type="match status" value="4"/>
</dbReference>
<evidence type="ECO:0000256" key="19">
    <source>
        <dbReference type="ARBA" id="ARBA00082341"/>
    </source>
</evidence>
<evidence type="ECO:0000256" key="20">
    <source>
        <dbReference type="PIRSR" id="PIRSR002486-1"/>
    </source>
</evidence>
<evidence type="ECO:0000256" key="7">
    <source>
        <dbReference type="ARBA" id="ARBA00022844"/>
    </source>
</evidence>
<dbReference type="PANTHER" id="PTHR45656">
    <property type="entry name" value="PROTEIN CBR-CLEC-78"/>
    <property type="match status" value="1"/>
</dbReference>
<keyword evidence="7" id="KW-0946">Virion</keyword>
<sequence>MKVESITLVTLLGIGCVLSCTAPTRPINMKFKNGVSASYNVGDTVELTCLPGYRKSKLGPIYVKCTDNGWMQFNGCIKRKCQLPRDIDNGQVDVTSTDFGSNIVYSCNSGYTMIGEPVSYCELGYTGSLFWNPEPPICESVKCQSPPSITDGSHNGYSDIYTEGTVVTYTCNTGYSLIGEANIMCMGGEWSEAPTCQIVKCAHPTIRNGFMISGFKRSYSYNDIVYFTCKNKYKLNGSSHSTCSPGNEWRPALPTCVRE</sequence>
<feature type="disulfide bond" evidence="20">
    <location>
        <begin position="201"/>
        <end position="243"/>
    </location>
</feature>
<dbReference type="InterPro" id="IPR011176">
    <property type="entry name" value="CCP_VACV_C3/B5"/>
</dbReference>
<evidence type="ECO:0000256" key="17">
    <source>
        <dbReference type="ARBA" id="ARBA00077807"/>
    </source>
</evidence>
<dbReference type="GO" id="GO:0042784">
    <property type="term" value="P:symbiont-mediated suppression of host complement activation"/>
    <property type="evidence" value="ECO:0007669"/>
    <property type="project" value="UniProtKB-KW"/>
</dbReference>
<dbReference type="RefSeq" id="YP_009281772.1">
    <property type="nucleotide sequence ID" value="NC_031033.1"/>
</dbReference>
<keyword evidence="4 21" id="KW-0768">Sushi</keyword>
<feature type="domain" description="Sushi" evidence="22">
    <location>
        <begin position="18"/>
        <end position="78"/>
    </location>
</feature>
<dbReference type="InterPro" id="IPR035976">
    <property type="entry name" value="Sushi/SCR/CCP_sf"/>
</dbReference>
<evidence type="ECO:0000256" key="11">
    <source>
        <dbReference type="ARBA" id="ARBA00023252"/>
    </source>
</evidence>
<keyword evidence="12" id="KW-0899">Viral immunoevasion</keyword>
<dbReference type="InterPro" id="IPR051277">
    <property type="entry name" value="SEZ6_CSMD_C4BPB_Regulators"/>
</dbReference>
<keyword evidence="3" id="KW-1032">Host cell membrane</keyword>
<evidence type="ECO:0000256" key="18">
    <source>
        <dbReference type="ARBA" id="ARBA00078481"/>
    </source>
</evidence>
<dbReference type="PIRSF" id="PIRSF002486">
    <property type="entry name" value="CIP_VAC_C3L"/>
    <property type="match status" value="1"/>
</dbReference>
<dbReference type="CDD" id="cd00033">
    <property type="entry name" value="CCP"/>
    <property type="match status" value="4"/>
</dbReference>
<keyword evidence="8" id="KW-1043">Host membrane</keyword>
<organism evidence="23 24">
    <name type="scientific">Volepox virus</name>
    <dbReference type="NCBI Taxonomy" id="28874"/>
    <lineage>
        <taxon>Viruses</taxon>
        <taxon>Varidnaviria</taxon>
        <taxon>Bamfordvirae</taxon>
        <taxon>Nucleocytoviricota</taxon>
        <taxon>Pokkesviricetes</taxon>
        <taxon>Chitovirales</taxon>
        <taxon>Poxviridae</taxon>
        <taxon>Chordopoxvirinae</taxon>
        <taxon>Orthopoxvirus</taxon>
        <taxon>Orthopoxvirus volepox</taxon>
    </lineage>
</organism>
<dbReference type="PROSITE" id="PS51257">
    <property type="entry name" value="PROKAR_LIPOPROTEIN"/>
    <property type="match status" value="1"/>
</dbReference>
<feature type="disulfide bond" evidence="20">
    <location>
        <begin position="81"/>
        <end position="121"/>
    </location>
</feature>
<evidence type="ECO:0000256" key="6">
    <source>
        <dbReference type="ARBA" id="ARBA00022737"/>
    </source>
</evidence>
<dbReference type="GO" id="GO:0055036">
    <property type="term" value="C:virion membrane"/>
    <property type="evidence" value="ECO:0007669"/>
    <property type="project" value="UniProtKB-SubCell"/>
</dbReference>
<dbReference type="SMART" id="SM00032">
    <property type="entry name" value="CCP"/>
    <property type="match status" value="4"/>
</dbReference>
<name>A0A1C9KC33_9POXV</name>
<dbReference type="EMBL" id="KU749311">
    <property type="protein sequence ID" value="AOP31714.1"/>
    <property type="molecule type" value="Genomic_DNA"/>
</dbReference>
<dbReference type="PROSITE" id="PS50923">
    <property type="entry name" value="SUSHI"/>
    <property type="match status" value="4"/>
</dbReference>
<feature type="domain" description="Sushi" evidence="22">
    <location>
        <begin position="141"/>
        <end position="198"/>
    </location>
</feature>
<evidence type="ECO:0000313" key="24">
    <source>
        <dbReference type="Proteomes" id="UP000203649"/>
    </source>
</evidence>